<evidence type="ECO:0000256" key="3">
    <source>
        <dbReference type="ARBA" id="ARBA00022475"/>
    </source>
</evidence>
<dbReference type="EMBL" id="CP022743">
    <property type="protein sequence ID" value="ASU33077.1"/>
    <property type="molecule type" value="Genomic_DNA"/>
</dbReference>
<name>A0A223NTA2_9SPHI</name>
<comment type="similarity">
    <text evidence="2">Belongs to the NrfD family.</text>
</comment>
<evidence type="ECO:0000256" key="4">
    <source>
        <dbReference type="ARBA" id="ARBA00022692"/>
    </source>
</evidence>
<feature type="transmembrane region" description="Helical" evidence="7">
    <location>
        <begin position="25"/>
        <end position="42"/>
    </location>
</feature>
<gene>
    <name evidence="8" type="ORF">MuYL_1177</name>
</gene>
<dbReference type="Proteomes" id="UP000215002">
    <property type="component" value="Chromosome"/>
</dbReference>
<proteinExistence type="inferred from homology"/>
<feature type="transmembrane region" description="Helical" evidence="7">
    <location>
        <begin position="397"/>
        <end position="418"/>
    </location>
</feature>
<sequence>MENSIIDEKIINDLLPQKFGKAGKIWVALLTVVCLIGLFAYYRQIRYGLVVTAMRDYVSWGIYISNFVFFVAISLVGSLITAIFRLAGVKWGSPLTRIAEIIAVAAIIFASLIIIVDMGSPERFYNLFTHGRIQSPIIWDVIVITTYFFISLLLLYYPLLPDIKILLRYKEKSGNRMHKFYSYIGSFWKGTPEQFKLSEKAINILCVTIIPVAFTIHTVTSWLFATTYRPGWDSTNFGAYFIAGAFLVGSGAVVVAMYVFRKAYHLEKYITENHFEKMGRVVVLLSLLYLYFNMNEFLTPFFKMKKSEEGYLNGLFSGDFATVFWFAILIGMIIPIIILLFKSGRKPLPMFIVGVMVIVGAWFKRYLIVTPTLLHPFLPMHDAPASYHHYFPSWEEWAITMGSLAGALLIITILARVFPIIPIQETLTEEHEKAI</sequence>
<keyword evidence="6 7" id="KW-0472">Membrane</keyword>
<evidence type="ECO:0000256" key="5">
    <source>
        <dbReference type="ARBA" id="ARBA00022989"/>
    </source>
</evidence>
<feature type="transmembrane region" description="Helical" evidence="7">
    <location>
        <begin position="62"/>
        <end position="86"/>
    </location>
</feature>
<feature type="transmembrane region" description="Helical" evidence="7">
    <location>
        <begin position="98"/>
        <end position="116"/>
    </location>
</feature>
<dbReference type="GO" id="GO:0005886">
    <property type="term" value="C:plasma membrane"/>
    <property type="evidence" value="ECO:0007669"/>
    <property type="project" value="UniProtKB-SubCell"/>
</dbReference>
<evidence type="ECO:0000256" key="6">
    <source>
        <dbReference type="ARBA" id="ARBA00023136"/>
    </source>
</evidence>
<keyword evidence="5 7" id="KW-1133">Transmembrane helix</keyword>
<evidence type="ECO:0000256" key="1">
    <source>
        <dbReference type="ARBA" id="ARBA00004651"/>
    </source>
</evidence>
<feature type="transmembrane region" description="Helical" evidence="7">
    <location>
        <begin position="202"/>
        <end position="225"/>
    </location>
</feature>
<evidence type="ECO:0000256" key="2">
    <source>
        <dbReference type="ARBA" id="ARBA00008929"/>
    </source>
</evidence>
<accession>A0A223NTA2</accession>
<protein>
    <submittedName>
        <fullName evidence="8">Prokaryotic molybdopterin-containing oxidoreductase family, membrane subunit</fullName>
    </submittedName>
</protein>
<feature type="transmembrane region" description="Helical" evidence="7">
    <location>
        <begin position="281"/>
        <end position="302"/>
    </location>
</feature>
<dbReference type="InterPro" id="IPR005614">
    <property type="entry name" value="NrfD-like"/>
</dbReference>
<dbReference type="Pfam" id="PF03916">
    <property type="entry name" value="NrfD"/>
    <property type="match status" value="1"/>
</dbReference>
<feature type="transmembrane region" description="Helical" evidence="7">
    <location>
        <begin position="322"/>
        <end position="341"/>
    </location>
</feature>
<dbReference type="PANTHER" id="PTHR43044:SF2">
    <property type="entry name" value="POLYSULPHIDE REDUCTASE NRFD"/>
    <property type="match status" value="1"/>
</dbReference>
<evidence type="ECO:0000256" key="7">
    <source>
        <dbReference type="SAM" id="Phobius"/>
    </source>
</evidence>
<evidence type="ECO:0000313" key="8">
    <source>
        <dbReference type="EMBL" id="ASU33077.1"/>
    </source>
</evidence>
<evidence type="ECO:0000313" key="9">
    <source>
        <dbReference type="Proteomes" id="UP000215002"/>
    </source>
</evidence>
<feature type="transmembrane region" description="Helical" evidence="7">
    <location>
        <begin position="348"/>
        <end position="368"/>
    </location>
</feature>
<feature type="transmembrane region" description="Helical" evidence="7">
    <location>
        <begin position="237"/>
        <end position="260"/>
    </location>
</feature>
<dbReference type="KEGG" id="muc:MuYL_1177"/>
<dbReference type="PANTHER" id="PTHR43044">
    <property type="match status" value="1"/>
</dbReference>
<keyword evidence="4 7" id="KW-0812">Transmembrane</keyword>
<feature type="transmembrane region" description="Helical" evidence="7">
    <location>
        <begin position="136"/>
        <end position="160"/>
    </location>
</feature>
<keyword evidence="9" id="KW-1185">Reference proteome</keyword>
<dbReference type="RefSeq" id="WP_245845789.1">
    <property type="nucleotide sequence ID" value="NZ_CP022743.1"/>
</dbReference>
<organism evidence="8 9">
    <name type="scientific">Mucilaginibacter xinganensis</name>
    <dbReference type="NCBI Taxonomy" id="1234841"/>
    <lineage>
        <taxon>Bacteria</taxon>
        <taxon>Pseudomonadati</taxon>
        <taxon>Bacteroidota</taxon>
        <taxon>Sphingobacteriia</taxon>
        <taxon>Sphingobacteriales</taxon>
        <taxon>Sphingobacteriaceae</taxon>
        <taxon>Mucilaginibacter</taxon>
    </lineage>
</organism>
<keyword evidence="3" id="KW-1003">Cell membrane</keyword>
<dbReference type="Gene3D" id="1.20.1630.10">
    <property type="entry name" value="Formate dehydrogenase/DMSO reductase domain"/>
    <property type="match status" value="1"/>
</dbReference>
<reference evidence="8 9" key="1">
    <citation type="submission" date="2017-08" db="EMBL/GenBank/DDBJ databases">
        <title>Complete genome sequence of Mucilaginibacter sp. strain BJC16-A31.</title>
        <authorList>
            <consortium name="Henan University of Science and Technology"/>
            <person name="You X."/>
        </authorList>
    </citation>
    <scope>NUCLEOTIDE SEQUENCE [LARGE SCALE GENOMIC DNA]</scope>
    <source>
        <strain evidence="8 9">BJC16-A31</strain>
    </source>
</reference>
<dbReference type="AlphaFoldDB" id="A0A223NTA2"/>
<comment type="subcellular location">
    <subcellularLocation>
        <location evidence="1">Cell membrane</location>
        <topology evidence="1">Multi-pass membrane protein</topology>
    </subcellularLocation>
</comment>